<dbReference type="Proteomes" id="UP000325081">
    <property type="component" value="Unassembled WGS sequence"/>
</dbReference>
<dbReference type="GO" id="GO:0006108">
    <property type="term" value="P:malate metabolic process"/>
    <property type="evidence" value="ECO:0007669"/>
    <property type="project" value="TreeGrafter"/>
</dbReference>
<accession>A0A5A7PM68</accession>
<evidence type="ECO:0000259" key="1">
    <source>
        <dbReference type="Pfam" id="PF03949"/>
    </source>
</evidence>
<reference evidence="3" key="1">
    <citation type="journal article" date="2019" name="Curr. Biol.">
        <title>Genome Sequence of Striga asiatica Provides Insight into the Evolution of Plant Parasitism.</title>
        <authorList>
            <person name="Yoshida S."/>
            <person name="Kim S."/>
            <person name="Wafula E.K."/>
            <person name="Tanskanen J."/>
            <person name="Kim Y.M."/>
            <person name="Honaas L."/>
            <person name="Yang Z."/>
            <person name="Spallek T."/>
            <person name="Conn C.E."/>
            <person name="Ichihashi Y."/>
            <person name="Cheong K."/>
            <person name="Cui S."/>
            <person name="Der J.P."/>
            <person name="Gundlach H."/>
            <person name="Jiao Y."/>
            <person name="Hori C."/>
            <person name="Ishida J.K."/>
            <person name="Kasahara H."/>
            <person name="Kiba T."/>
            <person name="Kim M.S."/>
            <person name="Koo N."/>
            <person name="Laohavisit A."/>
            <person name="Lee Y.H."/>
            <person name="Lumba S."/>
            <person name="McCourt P."/>
            <person name="Mortimer J.C."/>
            <person name="Mutuku J.M."/>
            <person name="Nomura T."/>
            <person name="Sasaki-Sekimoto Y."/>
            <person name="Seto Y."/>
            <person name="Wang Y."/>
            <person name="Wakatake T."/>
            <person name="Sakakibara H."/>
            <person name="Demura T."/>
            <person name="Yamaguchi S."/>
            <person name="Yoneyama K."/>
            <person name="Manabe R.I."/>
            <person name="Nelson D.C."/>
            <person name="Schulman A.H."/>
            <person name="Timko M.P."/>
            <person name="dePamphilis C.W."/>
            <person name="Choi D."/>
            <person name="Shirasu K."/>
        </authorList>
    </citation>
    <scope>NUCLEOTIDE SEQUENCE [LARGE SCALE GENOMIC DNA]</scope>
    <source>
        <strain evidence="3">cv. UVA1</strain>
    </source>
</reference>
<dbReference type="PANTHER" id="PTHR23406">
    <property type="entry name" value="MALIC ENZYME-RELATED"/>
    <property type="match status" value="1"/>
</dbReference>
<organism evidence="2 3">
    <name type="scientific">Striga asiatica</name>
    <name type="common">Asiatic witchweed</name>
    <name type="synonym">Buchnera asiatica</name>
    <dbReference type="NCBI Taxonomy" id="4170"/>
    <lineage>
        <taxon>Eukaryota</taxon>
        <taxon>Viridiplantae</taxon>
        <taxon>Streptophyta</taxon>
        <taxon>Embryophyta</taxon>
        <taxon>Tracheophyta</taxon>
        <taxon>Spermatophyta</taxon>
        <taxon>Magnoliopsida</taxon>
        <taxon>eudicotyledons</taxon>
        <taxon>Gunneridae</taxon>
        <taxon>Pentapetalae</taxon>
        <taxon>asterids</taxon>
        <taxon>lamiids</taxon>
        <taxon>Lamiales</taxon>
        <taxon>Orobanchaceae</taxon>
        <taxon>Buchnereae</taxon>
        <taxon>Striga</taxon>
    </lineage>
</organism>
<dbReference type="OrthoDB" id="5365701at2759"/>
<keyword evidence="3" id="KW-1185">Reference proteome</keyword>
<evidence type="ECO:0000313" key="2">
    <source>
        <dbReference type="EMBL" id="GER33850.1"/>
    </source>
</evidence>
<dbReference type="AlphaFoldDB" id="A0A5A7PM68"/>
<dbReference type="EMBL" id="BKCP01004805">
    <property type="protein sequence ID" value="GER33850.1"/>
    <property type="molecule type" value="Genomic_DNA"/>
</dbReference>
<dbReference type="SUPFAM" id="SSF51735">
    <property type="entry name" value="NAD(P)-binding Rossmann-fold domains"/>
    <property type="match status" value="1"/>
</dbReference>
<dbReference type="Pfam" id="PF03949">
    <property type="entry name" value="Malic_M"/>
    <property type="match status" value="1"/>
</dbReference>
<dbReference type="GO" id="GO:0009507">
    <property type="term" value="C:chloroplast"/>
    <property type="evidence" value="ECO:0007669"/>
    <property type="project" value="TreeGrafter"/>
</dbReference>
<feature type="domain" description="Malic enzyme NAD-binding" evidence="1">
    <location>
        <begin position="83"/>
        <end position="136"/>
    </location>
</feature>
<proteinExistence type="predicted"/>
<dbReference type="InterPro" id="IPR036291">
    <property type="entry name" value="NAD(P)-bd_dom_sf"/>
</dbReference>
<gene>
    <name evidence="2" type="ORF">STAS_10017</name>
</gene>
<dbReference type="GO" id="GO:0051287">
    <property type="term" value="F:NAD binding"/>
    <property type="evidence" value="ECO:0007669"/>
    <property type="project" value="InterPro"/>
</dbReference>
<comment type="caution">
    <text evidence="2">The sequence shown here is derived from an EMBL/GenBank/DDBJ whole genome shotgun (WGS) entry which is preliminary data.</text>
</comment>
<dbReference type="PANTHER" id="PTHR23406:SF64">
    <property type="entry name" value="NADP-DEPENDENT MALIC ENZYME 3"/>
    <property type="match status" value="1"/>
</dbReference>
<dbReference type="GO" id="GO:0004473">
    <property type="term" value="F:malate dehydrogenase (decarboxylating) (NADP+) activity"/>
    <property type="evidence" value="ECO:0007669"/>
    <property type="project" value="TreeGrafter"/>
</dbReference>
<dbReference type="InterPro" id="IPR012302">
    <property type="entry name" value="Malic_NAD-bd"/>
</dbReference>
<dbReference type="Gene3D" id="3.40.50.720">
    <property type="entry name" value="NAD(P)-binding Rossmann-like Domain"/>
    <property type="match status" value="1"/>
</dbReference>
<sequence>MASENCNMITSLGKDCWNSRRGIDCGKRAENATRNSFLVGAEIRLLYHKISYNLEDKRFNDVKDSETSAFESCDNVILVAFDDKKPVILALSKSTSQSECTTKEAYSWTEGRAIYDSSNSFVSVEYNGKTFVPGQAHFVKMMICSWKLVLPLISPALRISSSLLKKIEKGLGGHRLWDTISNDYSYFSNTLSQVTVIFFGISCSDNITDFSSEWLEECPPKRSNPKNNNEFDDMIAKRNLSSYDIVKLTSGVELSSVYG</sequence>
<evidence type="ECO:0000313" key="3">
    <source>
        <dbReference type="Proteomes" id="UP000325081"/>
    </source>
</evidence>
<name>A0A5A7PM68_STRAF</name>
<protein>
    <submittedName>
        <fullName evidence="2">NADP-dependent malic enzyme</fullName>
    </submittedName>
</protein>